<dbReference type="PANTHER" id="PTHR42731">
    <property type="entry name" value="SLL1084 PROTEIN"/>
    <property type="match status" value="1"/>
</dbReference>
<evidence type="ECO:0000313" key="3">
    <source>
        <dbReference type="Proteomes" id="UP000199287"/>
    </source>
</evidence>
<dbReference type="InterPro" id="IPR058240">
    <property type="entry name" value="rSAM_sf"/>
</dbReference>
<evidence type="ECO:0000313" key="2">
    <source>
        <dbReference type="EMBL" id="SFH46130.1"/>
    </source>
</evidence>
<dbReference type="SUPFAM" id="SSF102114">
    <property type="entry name" value="Radical SAM enzymes"/>
    <property type="match status" value="1"/>
</dbReference>
<keyword evidence="3" id="KW-1185">Reference proteome</keyword>
<reference evidence="3" key="1">
    <citation type="submission" date="2016-10" db="EMBL/GenBank/DDBJ databases">
        <authorList>
            <person name="Varghese N."/>
            <person name="Submissions S."/>
        </authorList>
    </citation>
    <scope>NUCLEOTIDE SEQUENCE [LARGE SCALE GENOMIC DNA]</scope>
    <source>
        <strain evidence="3">Z-7934</strain>
    </source>
</reference>
<accession>A0A1I3A899</accession>
<dbReference type="InterPro" id="IPR006638">
    <property type="entry name" value="Elp3/MiaA/NifB-like_rSAM"/>
</dbReference>
<dbReference type="SFLD" id="SFLDG01082">
    <property type="entry name" value="B12-binding_domain_containing"/>
    <property type="match status" value="1"/>
</dbReference>
<dbReference type="Proteomes" id="UP000199287">
    <property type="component" value="Unassembled WGS sequence"/>
</dbReference>
<dbReference type="OrthoDB" id="9806827at2"/>
<dbReference type="Gene3D" id="3.40.50.280">
    <property type="entry name" value="Cobalamin-binding domain"/>
    <property type="match status" value="1"/>
</dbReference>
<dbReference type="Pfam" id="PF19864">
    <property type="entry name" value="Radical_SAM_N2"/>
    <property type="match status" value="1"/>
</dbReference>
<dbReference type="SMART" id="SM00729">
    <property type="entry name" value="Elp3"/>
    <property type="match status" value="1"/>
</dbReference>
<dbReference type="PANTHER" id="PTHR42731:SF1">
    <property type="entry name" value="RADICAL SAM DOMAIN PROTEIN"/>
    <property type="match status" value="1"/>
</dbReference>
<dbReference type="PROSITE" id="PS51918">
    <property type="entry name" value="RADICAL_SAM"/>
    <property type="match status" value="1"/>
</dbReference>
<dbReference type="STRING" id="69895.SAMN05192551_10150"/>
<protein>
    <submittedName>
        <fullName evidence="2">Radical SAM family uncharacterized protein</fullName>
    </submittedName>
</protein>
<dbReference type="CDD" id="cd01335">
    <property type="entry name" value="Radical_SAM"/>
    <property type="match status" value="1"/>
</dbReference>
<evidence type="ECO:0000259" key="1">
    <source>
        <dbReference type="PROSITE" id="PS51918"/>
    </source>
</evidence>
<dbReference type="InterPro" id="IPR007197">
    <property type="entry name" value="rSAM"/>
</dbReference>
<dbReference type="Pfam" id="PF04055">
    <property type="entry name" value="Radical_SAM"/>
    <property type="match status" value="1"/>
</dbReference>
<dbReference type="GO" id="GO:0051536">
    <property type="term" value="F:iron-sulfur cluster binding"/>
    <property type="evidence" value="ECO:0007669"/>
    <property type="project" value="InterPro"/>
</dbReference>
<gene>
    <name evidence="2" type="ORF">SAMN05192551_10150</name>
</gene>
<dbReference type="NCBIfam" id="TIGR03960">
    <property type="entry name" value="rSAM_fuse_unch"/>
    <property type="match status" value="1"/>
</dbReference>
<sequence length="608" mass="70910">MNLEKLLKKVEKPAQYLGNEFNSVKKEITKDTLRFAWCFPDLYEIGMSHLGSVIMYHLINEKTEAYCERFYMPAEDMTQQLLDNHLKLFSLETKSVMKEFDLVGFTLQYELSYTNILHMLRLSDIPYLASDRTEEDPIIIMGGPCAYNPEPIARIADIIVIGEAEEVILDILKIYKNYRNKKTDFLEEVAMVEGVYIPSFYYMEKQKENALLIPLPNHPRVPSKITKRFIKDLDKAYYPQKPLMPHMKTVHDRATIELFRGCIRGCRFCQAGMVYRPVREKSKEKLITDTKNIIKNTGYEELSLTSLSTSDYSHLNELADELMHDLEKDRIGFSLPSLRLDNMTLEILKQVQRVRKSGLTFAPEAGSQRLRDVINKGIEEEDLIDSVTQAYEAGWSQVKLYFMIGLPTETMKDVEAIFDLVSKLDHEVYHKRKPEHKHPLRISVSVSNFVPKPFTPFQWVAQDSRKKLKEKHQFLKEKFKHKRTIQFNYHDSETSFLEGVFARGDRNLSEVLIKAYEKGCRFDGWMEHFDFSKWLQAFEEVGVNPEKYIQEIEEFDQTLPWDHIDPFVSKEFLLKEFERAKVAKKTPHCRQQCTACGLHTVEGGGVCP</sequence>
<dbReference type="RefSeq" id="WP_093368524.1">
    <property type="nucleotide sequence ID" value="NZ_FOQA01000001.1"/>
</dbReference>
<proteinExistence type="predicted"/>
<organism evidence="2 3">
    <name type="scientific">Tindallia magadiensis</name>
    <dbReference type="NCBI Taxonomy" id="69895"/>
    <lineage>
        <taxon>Bacteria</taxon>
        <taxon>Bacillati</taxon>
        <taxon>Bacillota</taxon>
        <taxon>Clostridia</taxon>
        <taxon>Peptostreptococcales</taxon>
        <taxon>Tindalliaceae</taxon>
        <taxon>Tindallia</taxon>
    </lineage>
</organism>
<name>A0A1I3A899_9FIRM</name>
<feature type="domain" description="Radical SAM core" evidence="1">
    <location>
        <begin position="248"/>
        <end position="486"/>
    </location>
</feature>
<dbReference type="InterPro" id="IPR023404">
    <property type="entry name" value="rSAM_horseshoe"/>
</dbReference>
<dbReference type="Gene3D" id="3.80.30.20">
    <property type="entry name" value="tm_1862 like domain"/>
    <property type="match status" value="1"/>
</dbReference>
<dbReference type="EMBL" id="FOQA01000001">
    <property type="protein sequence ID" value="SFH46130.1"/>
    <property type="molecule type" value="Genomic_DNA"/>
</dbReference>
<dbReference type="InterPro" id="IPR023862">
    <property type="entry name" value="CHP03960_rSAM"/>
</dbReference>
<dbReference type="InterPro" id="IPR045784">
    <property type="entry name" value="Radical_SAM_N2"/>
</dbReference>
<dbReference type="AlphaFoldDB" id="A0A1I3A899"/>
<dbReference type="SFLD" id="SFLDS00029">
    <property type="entry name" value="Radical_SAM"/>
    <property type="match status" value="1"/>
</dbReference>
<dbReference type="GO" id="GO:0003824">
    <property type="term" value="F:catalytic activity"/>
    <property type="evidence" value="ECO:0007669"/>
    <property type="project" value="InterPro"/>
</dbReference>